<gene>
    <name evidence="2" type="ORF">SAMN05444716_104182</name>
</gene>
<proteinExistence type="predicted"/>
<dbReference type="STRING" id="1176198.SAMN05444716_104182"/>
<dbReference type="AlphaFoldDB" id="A0A1I6SVQ6"/>
<organism evidence="2 3">
    <name type="scientific">Streptomyces harbinensis</name>
    <dbReference type="NCBI Taxonomy" id="1176198"/>
    <lineage>
        <taxon>Bacteria</taxon>
        <taxon>Bacillati</taxon>
        <taxon>Actinomycetota</taxon>
        <taxon>Actinomycetes</taxon>
        <taxon>Kitasatosporales</taxon>
        <taxon>Streptomycetaceae</taxon>
        <taxon>Streptomyces</taxon>
    </lineage>
</organism>
<keyword evidence="1" id="KW-1133">Transmembrane helix</keyword>
<dbReference type="Proteomes" id="UP000198873">
    <property type="component" value="Unassembled WGS sequence"/>
</dbReference>
<reference evidence="3" key="1">
    <citation type="submission" date="2016-10" db="EMBL/GenBank/DDBJ databases">
        <authorList>
            <person name="Varghese N."/>
            <person name="Submissions S."/>
        </authorList>
    </citation>
    <scope>NUCLEOTIDE SEQUENCE [LARGE SCALE GENOMIC DNA]</scope>
    <source>
        <strain evidence="3">CGMCC 4.7047</strain>
    </source>
</reference>
<evidence type="ECO:0000313" key="3">
    <source>
        <dbReference type="Proteomes" id="UP000198873"/>
    </source>
</evidence>
<keyword evidence="3" id="KW-1185">Reference proteome</keyword>
<dbReference type="Pfam" id="PF19136">
    <property type="entry name" value="DUF5819"/>
    <property type="match status" value="1"/>
</dbReference>
<dbReference type="EMBL" id="FPAB01000004">
    <property type="protein sequence ID" value="SFS80980.1"/>
    <property type="molecule type" value="Genomic_DNA"/>
</dbReference>
<protein>
    <submittedName>
        <fullName evidence="2">Uncharacterized protein</fullName>
    </submittedName>
</protein>
<evidence type="ECO:0000256" key="1">
    <source>
        <dbReference type="SAM" id="Phobius"/>
    </source>
</evidence>
<keyword evidence="1" id="KW-0472">Membrane</keyword>
<sequence length="240" mass="26586">MVPTDHDDHSGPADRADAVVPTESVRLSSLSLPARLVVALSIGGLAVFAAWHALAAFLFVAPSNTIMKDHGPAIRGYIYPEFEQNWKLFAPNPLQRNVAVEVRAEITDPADGSTEITEWLDLTAIDIANIRHHPLPSHTAQNELRRAWDFYVSSHDEDGAPRGLRGELSEQYVTRIALLRLGEDLGYDLDTVNRIQLRSATTRVPAPSWSEENIDTTTGYDELEWRTVDAADLPGGRNNR</sequence>
<accession>A0A1I6SVQ6</accession>
<keyword evidence="1" id="KW-0812">Transmembrane</keyword>
<dbReference type="RefSeq" id="WP_093843065.1">
    <property type="nucleotide sequence ID" value="NZ_FPAB01000004.1"/>
</dbReference>
<evidence type="ECO:0000313" key="2">
    <source>
        <dbReference type="EMBL" id="SFS80980.1"/>
    </source>
</evidence>
<name>A0A1I6SVQ6_9ACTN</name>
<feature type="transmembrane region" description="Helical" evidence="1">
    <location>
        <begin position="36"/>
        <end position="60"/>
    </location>
</feature>
<dbReference type="InterPro" id="IPR043857">
    <property type="entry name" value="DUF5819"/>
</dbReference>